<dbReference type="PANTHER" id="PTHR33365">
    <property type="entry name" value="YALI0B05434P"/>
    <property type="match status" value="1"/>
</dbReference>
<evidence type="ECO:0000256" key="1">
    <source>
        <dbReference type="ARBA" id="ARBA00004685"/>
    </source>
</evidence>
<dbReference type="EMBL" id="CAJVRM010000144">
    <property type="protein sequence ID" value="CAG8975630.1"/>
    <property type="molecule type" value="Genomic_DNA"/>
</dbReference>
<evidence type="ECO:0000256" key="3">
    <source>
        <dbReference type="SAM" id="Phobius"/>
    </source>
</evidence>
<keyword evidence="3" id="KW-1133">Transmembrane helix</keyword>
<accession>A0A9N9Q123</accession>
<dbReference type="InterPro" id="IPR021765">
    <property type="entry name" value="UstYa-like"/>
</dbReference>
<gene>
    <name evidence="4" type="ORF">HYALB_00008389</name>
</gene>
<dbReference type="GO" id="GO:0043386">
    <property type="term" value="P:mycotoxin biosynthetic process"/>
    <property type="evidence" value="ECO:0007669"/>
    <property type="project" value="InterPro"/>
</dbReference>
<comment type="similarity">
    <text evidence="2">Belongs to the ustYa family.</text>
</comment>
<keyword evidence="5" id="KW-1185">Reference proteome</keyword>
<comment type="caution">
    <text evidence="4">The sequence shown here is derived from an EMBL/GenBank/DDBJ whole genome shotgun (WGS) entry which is preliminary data.</text>
</comment>
<keyword evidence="3" id="KW-0812">Transmembrane</keyword>
<dbReference type="OrthoDB" id="3687641at2759"/>
<evidence type="ECO:0000313" key="5">
    <source>
        <dbReference type="Proteomes" id="UP000701801"/>
    </source>
</evidence>
<protein>
    <recommendedName>
        <fullName evidence="6">Tat pathway signal sequence</fullName>
    </recommendedName>
</protein>
<proteinExistence type="inferred from homology"/>
<dbReference type="AlphaFoldDB" id="A0A9N9Q123"/>
<dbReference type="PANTHER" id="PTHR33365:SF4">
    <property type="entry name" value="CYCLOCHLOROTINE BIOSYNTHESIS PROTEIN O"/>
    <property type="match status" value="1"/>
</dbReference>
<evidence type="ECO:0000313" key="4">
    <source>
        <dbReference type="EMBL" id="CAG8975630.1"/>
    </source>
</evidence>
<comment type="pathway">
    <text evidence="1">Mycotoxin biosynthesis.</text>
</comment>
<dbReference type="Proteomes" id="UP000701801">
    <property type="component" value="Unassembled WGS sequence"/>
</dbReference>
<evidence type="ECO:0000256" key="2">
    <source>
        <dbReference type="ARBA" id="ARBA00035112"/>
    </source>
</evidence>
<reference evidence="4" key="1">
    <citation type="submission" date="2021-07" db="EMBL/GenBank/DDBJ databases">
        <authorList>
            <person name="Durling M."/>
        </authorList>
    </citation>
    <scope>NUCLEOTIDE SEQUENCE</scope>
</reference>
<organism evidence="4 5">
    <name type="scientific">Hymenoscyphus albidus</name>
    <dbReference type="NCBI Taxonomy" id="595503"/>
    <lineage>
        <taxon>Eukaryota</taxon>
        <taxon>Fungi</taxon>
        <taxon>Dikarya</taxon>
        <taxon>Ascomycota</taxon>
        <taxon>Pezizomycotina</taxon>
        <taxon>Leotiomycetes</taxon>
        <taxon>Helotiales</taxon>
        <taxon>Helotiaceae</taxon>
        <taxon>Hymenoscyphus</taxon>
    </lineage>
</organism>
<dbReference type="Pfam" id="PF11807">
    <property type="entry name" value="UstYa"/>
    <property type="match status" value="1"/>
</dbReference>
<evidence type="ECO:0008006" key="6">
    <source>
        <dbReference type="Google" id="ProtNLM"/>
    </source>
</evidence>
<name>A0A9N9Q123_9HELO</name>
<feature type="transmembrane region" description="Helical" evidence="3">
    <location>
        <begin position="47"/>
        <end position="67"/>
    </location>
</feature>
<keyword evidence="3" id="KW-0472">Membrane</keyword>
<sequence length="277" mass="31943">MAFNSTLSKKPGASVFYHQVTEATSTEQLVSEYPEEKPVTTRYKNWLPIWVTVVLLILVASFASYSLHLSIKLNHALEEQRGYSTDWELVRGTAKLVQKKYTATFRTNDTADTVYIEYGPNDPKYVGEPSPEIDEAWHNLLKGQYLIISEEEAMKLNRHDLVEGLYLAEPEVMHSLHCLNAIRKSLYYGPNYTHHNPDELPKNYHKTHIDHCIEQIRQNIQCALDLTPIPIFVAGREGHRIYVGEPQVHTCRDWDSFREWYTVRGEKFGNIGSFKGS</sequence>